<reference evidence="2 3" key="1">
    <citation type="submission" date="2019-06" db="EMBL/GenBank/DDBJ databases">
        <title>A Diverse Panel of Clinical Acinetobacter baumannii for Research Use.</title>
        <authorList>
            <person name="Mcgann P."/>
            <person name="Snesrud E."/>
            <person name="Galac M.R."/>
        </authorList>
    </citation>
    <scope>NUCLEOTIDE SEQUENCE [LARGE SCALE GENOMIC DNA]</scope>
    <source>
        <strain evidence="2 3">MRSN14237</strain>
    </source>
</reference>
<evidence type="ECO:0000313" key="2">
    <source>
        <dbReference type="EMBL" id="TPU59915.1"/>
    </source>
</evidence>
<dbReference type="AlphaFoldDB" id="A0A8B5UBR2"/>
<organism evidence="2 3">
    <name type="scientific">Acinetobacter baumannii</name>
    <dbReference type="NCBI Taxonomy" id="470"/>
    <lineage>
        <taxon>Bacteria</taxon>
        <taxon>Pseudomonadati</taxon>
        <taxon>Pseudomonadota</taxon>
        <taxon>Gammaproteobacteria</taxon>
        <taxon>Moraxellales</taxon>
        <taxon>Moraxellaceae</taxon>
        <taxon>Acinetobacter</taxon>
        <taxon>Acinetobacter calcoaceticus/baumannii complex</taxon>
    </lineage>
</organism>
<dbReference type="EMBL" id="VHGY01000087">
    <property type="protein sequence ID" value="TPU59915.1"/>
    <property type="molecule type" value="Genomic_DNA"/>
</dbReference>
<dbReference type="GO" id="GO:0015969">
    <property type="term" value="P:guanosine tetraphosphate metabolic process"/>
    <property type="evidence" value="ECO:0007669"/>
    <property type="project" value="InterPro"/>
</dbReference>
<dbReference type="Proteomes" id="UP000315888">
    <property type="component" value="Unassembled WGS sequence"/>
</dbReference>
<evidence type="ECO:0000259" key="1">
    <source>
        <dbReference type="SMART" id="SM00954"/>
    </source>
</evidence>
<accession>A0A8B5UBR2</accession>
<dbReference type="InterPro" id="IPR007685">
    <property type="entry name" value="RelA_SpoT"/>
</dbReference>
<dbReference type="CDD" id="cd05399">
    <property type="entry name" value="NT_Rel-Spo_like"/>
    <property type="match status" value="1"/>
</dbReference>
<proteinExistence type="predicted"/>
<dbReference type="SUPFAM" id="SSF81301">
    <property type="entry name" value="Nucleotidyltransferase"/>
    <property type="match status" value="1"/>
</dbReference>
<dbReference type="RefSeq" id="WP_050441711.1">
    <property type="nucleotide sequence ID" value="NZ_BHFY01000096.1"/>
</dbReference>
<sequence>MSLQNTHYLRILNELTRQIDSEFNKIGLLYRLFGRVKTPDSLKNKLELNPQKYQPDEGGKKIQDVIGLRITLYFTDDVDIAIEILKKIFVWDQESSNIDGYSQNTFDATRCNLIFALPSEQCHTKYLDDEGFCDNTFEVQIRTVFSEGWHEVEHDLRYKHKDDWKDFEESYRTLNGFLANLETVDWGILQLLSDLTWKHYKAQNWEAMLRNKMRVRISKPKENLDEKILEILNNDPNGIGKHIFRANRKKILNFIFENKLQIPLTLSNLVYIINEVEPYNSSITEVTPPVILNKIRNN</sequence>
<dbReference type="Pfam" id="PF04607">
    <property type="entry name" value="RelA_SpoT"/>
    <property type="match status" value="1"/>
</dbReference>
<comment type="caution">
    <text evidence="2">The sequence shown here is derived from an EMBL/GenBank/DDBJ whole genome shotgun (WGS) entry which is preliminary data.</text>
</comment>
<dbReference type="SMART" id="SM00954">
    <property type="entry name" value="RelA_SpoT"/>
    <property type="match status" value="1"/>
</dbReference>
<dbReference type="Gene3D" id="3.30.460.10">
    <property type="entry name" value="Beta Polymerase, domain 2"/>
    <property type="match status" value="1"/>
</dbReference>
<dbReference type="PANTHER" id="PTHR41773">
    <property type="entry name" value="GTP PYROPHOSPHATASE-RELATED"/>
    <property type="match status" value="1"/>
</dbReference>
<gene>
    <name evidence="2" type="ORF">FJU42_19950</name>
</gene>
<protein>
    <submittedName>
        <fullName evidence="2">RelA/SpoT family protein</fullName>
    </submittedName>
</protein>
<evidence type="ECO:0000313" key="3">
    <source>
        <dbReference type="Proteomes" id="UP000315888"/>
    </source>
</evidence>
<dbReference type="PANTHER" id="PTHR41773:SF1">
    <property type="entry name" value="RELA_SPOT DOMAIN-CONTAINING PROTEIN"/>
    <property type="match status" value="1"/>
</dbReference>
<name>A0A8B5UBR2_ACIBA</name>
<feature type="domain" description="RelA/SpoT" evidence="1">
    <location>
        <begin position="34"/>
        <end position="164"/>
    </location>
</feature>
<dbReference type="InterPro" id="IPR043519">
    <property type="entry name" value="NT_sf"/>
</dbReference>